<dbReference type="PANTHER" id="PTHR30069:SF29">
    <property type="entry name" value="HEMOGLOBIN AND HEMOGLOBIN-HAPTOGLOBIN-BINDING PROTEIN 1-RELATED"/>
    <property type="match status" value="1"/>
</dbReference>
<keyword evidence="5 12" id="KW-0732">Signal</keyword>
<evidence type="ECO:0000259" key="14">
    <source>
        <dbReference type="Pfam" id="PF07715"/>
    </source>
</evidence>
<gene>
    <name evidence="15" type="ORF">WJU22_05735</name>
</gene>
<evidence type="ECO:0000256" key="9">
    <source>
        <dbReference type="ARBA" id="ARBA00023237"/>
    </source>
</evidence>
<comment type="similarity">
    <text evidence="10 11">Belongs to the TonB-dependent receptor family.</text>
</comment>
<name>A0ABZ2Z610_9BACT</name>
<organism evidence="15 16">
    <name type="scientific">Chitinophaga caseinilytica</name>
    <dbReference type="NCBI Taxonomy" id="2267521"/>
    <lineage>
        <taxon>Bacteria</taxon>
        <taxon>Pseudomonadati</taxon>
        <taxon>Bacteroidota</taxon>
        <taxon>Chitinophagia</taxon>
        <taxon>Chitinophagales</taxon>
        <taxon>Chitinophagaceae</taxon>
        <taxon>Chitinophaga</taxon>
    </lineage>
</organism>
<keyword evidence="6 11" id="KW-0798">TonB box</keyword>
<sequence>MPIQRSLLLPFLLACAAAAAQGPRADSTPAVRTLRTHEVTENSHRKSDDLITIGRQTAPTLVISRQSIQLAGSRRLDEVLREQTGMAIVPDLGSGNRSVGIQLQGFSSEYVLILIDGQPMTGRLAGNFDLSRIGVGDVERIEVIKGAASSLYGSEALGGVINIITRQAVRKAQATAGLRSGTYRTTDANASAEAPFKHNKGFVSLSGNFYKTDGFNANSQYLKAGKTSPPYTSFSGQARGQWRFSDRTSLQARVRAAGRTSDMFRSYGAQPFNDHLREQDLNAGLNLRHQASPGTTLLARYYYTGYDTRQTVTLQENGRILQENDFFQQIHRLEVQAETRPDKLPVTFLGGMGGDRQSYRNTGSDIRNIMSGYFAYLQGEFASTETFRLTAGLRYDGNSDYGGRLNLSAGARYSPTSWLSLRASLGNGFKPPTYAQMYQVFTNIQQGYTVIGAHNFAEKAAQLKAAGTIAQIWDNASEVRHLEPETSTSVNAGITVNTGSRMEWQAGAFHHRLKNLINTEQVGIMRNGQQLFSYINIDRVVMRGVEAGWKFSITPNLQLSAGYQLLDARNPAVTDSIRQKSQRYKSVRTPDGIRAATTKDYFGLPNRSRHMGSLQASWAHPRWGLGASFRGTYRGKYGFLDVDNNGYIDQYDVFVKGYTLLYFSVQKTLLQKRLTLHVSADNLTGYTDYLMPSQPGRVFMAGAEWHFFRKKDKN</sequence>
<evidence type="ECO:0000256" key="3">
    <source>
        <dbReference type="ARBA" id="ARBA00022452"/>
    </source>
</evidence>
<dbReference type="Gene3D" id="2.170.130.10">
    <property type="entry name" value="TonB-dependent receptor, plug domain"/>
    <property type="match status" value="1"/>
</dbReference>
<evidence type="ECO:0000256" key="4">
    <source>
        <dbReference type="ARBA" id="ARBA00022692"/>
    </source>
</evidence>
<keyword evidence="7 10" id="KW-0472">Membrane</keyword>
<evidence type="ECO:0000256" key="5">
    <source>
        <dbReference type="ARBA" id="ARBA00022729"/>
    </source>
</evidence>
<comment type="subcellular location">
    <subcellularLocation>
        <location evidence="1 10">Cell outer membrane</location>
        <topology evidence="1 10">Multi-pass membrane protein</topology>
    </subcellularLocation>
</comment>
<feature type="signal peptide" evidence="12">
    <location>
        <begin position="1"/>
        <end position="20"/>
    </location>
</feature>
<keyword evidence="9 10" id="KW-0998">Cell outer membrane</keyword>
<evidence type="ECO:0000313" key="15">
    <source>
        <dbReference type="EMBL" id="WZN47676.1"/>
    </source>
</evidence>
<accession>A0ABZ2Z610</accession>
<dbReference type="InterPro" id="IPR039426">
    <property type="entry name" value="TonB-dep_rcpt-like"/>
</dbReference>
<reference evidence="15 16" key="1">
    <citation type="submission" date="2024-03" db="EMBL/GenBank/DDBJ databases">
        <title>Chitinophaga caseinilytica sp. nov., a casein hydrolysing bacterium isolated from forest soil.</title>
        <authorList>
            <person name="Lee D.S."/>
            <person name="Han D.M."/>
            <person name="Baek J.H."/>
            <person name="Choi D.G."/>
            <person name="Jeon J.H."/>
            <person name="Jeon C.O."/>
        </authorList>
    </citation>
    <scope>NUCLEOTIDE SEQUENCE [LARGE SCALE GENOMIC DNA]</scope>
    <source>
        <strain evidence="15 16">KACC 19118</strain>
    </source>
</reference>
<evidence type="ECO:0000256" key="7">
    <source>
        <dbReference type="ARBA" id="ARBA00023136"/>
    </source>
</evidence>
<dbReference type="CDD" id="cd01347">
    <property type="entry name" value="ligand_gated_channel"/>
    <property type="match status" value="1"/>
</dbReference>
<feature type="domain" description="TonB-dependent receptor plug" evidence="14">
    <location>
        <begin position="57"/>
        <end position="160"/>
    </location>
</feature>
<evidence type="ECO:0000256" key="6">
    <source>
        <dbReference type="ARBA" id="ARBA00023077"/>
    </source>
</evidence>
<evidence type="ECO:0000259" key="13">
    <source>
        <dbReference type="Pfam" id="PF00593"/>
    </source>
</evidence>
<dbReference type="InterPro" id="IPR000531">
    <property type="entry name" value="Beta-barrel_TonB"/>
</dbReference>
<dbReference type="EMBL" id="CP150096">
    <property type="protein sequence ID" value="WZN47676.1"/>
    <property type="molecule type" value="Genomic_DNA"/>
</dbReference>
<keyword evidence="4 10" id="KW-0812">Transmembrane</keyword>
<dbReference type="InterPro" id="IPR012910">
    <property type="entry name" value="Plug_dom"/>
</dbReference>
<evidence type="ECO:0000256" key="1">
    <source>
        <dbReference type="ARBA" id="ARBA00004571"/>
    </source>
</evidence>
<evidence type="ECO:0000256" key="8">
    <source>
        <dbReference type="ARBA" id="ARBA00023170"/>
    </source>
</evidence>
<evidence type="ECO:0000256" key="11">
    <source>
        <dbReference type="RuleBase" id="RU003357"/>
    </source>
</evidence>
<evidence type="ECO:0000256" key="10">
    <source>
        <dbReference type="PROSITE-ProRule" id="PRU01360"/>
    </source>
</evidence>
<evidence type="ECO:0000256" key="12">
    <source>
        <dbReference type="SAM" id="SignalP"/>
    </source>
</evidence>
<protein>
    <submittedName>
        <fullName evidence="15">TonB-dependent receptor</fullName>
    </submittedName>
</protein>
<dbReference type="PANTHER" id="PTHR30069">
    <property type="entry name" value="TONB-DEPENDENT OUTER MEMBRANE RECEPTOR"/>
    <property type="match status" value="1"/>
</dbReference>
<evidence type="ECO:0000256" key="2">
    <source>
        <dbReference type="ARBA" id="ARBA00022448"/>
    </source>
</evidence>
<dbReference type="InterPro" id="IPR036942">
    <property type="entry name" value="Beta-barrel_TonB_sf"/>
</dbReference>
<dbReference type="PROSITE" id="PS52016">
    <property type="entry name" value="TONB_DEPENDENT_REC_3"/>
    <property type="match status" value="1"/>
</dbReference>
<keyword evidence="2 10" id="KW-0813">Transport</keyword>
<evidence type="ECO:0000313" key="16">
    <source>
        <dbReference type="Proteomes" id="UP001449657"/>
    </source>
</evidence>
<dbReference type="InterPro" id="IPR037066">
    <property type="entry name" value="Plug_dom_sf"/>
</dbReference>
<feature type="domain" description="TonB-dependent receptor-like beta-barrel" evidence="13">
    <location>
        <begin position="242"/>
        <end position="683"/>
    </location>
</feature>
<keyword evidence="3 10" id="KW-1134">Transmembrane beta strand</keyword>
<dbReference type="Proteomes" id="UP001449657">
    <property type="component" value="Chromosome"/>
</dbReference>
<dbReference type="Gene3D" id="2.40.170.20">
    <property type="entry name" value="TonB-dependent receptor, beta-barrel domain"/>
    <property type="match status" value="1"/>
</dbReference>
<feature type="chain" id="PRO_5046449764" evidence="12">
    <location>
        <begin position="21"/>
        <end position="714"/>
    </location>
</feature>
<keyword evidence="8 15" id="KW-0675">Receptor</keyword>
<dbReference type="RefSeq" id="WP_341842302.1">
    <property type="nucleotide sequence ID" value="NZ_CP149792.1"/>
</dbReference>
<keyword evidence="16" id="KW-1185">Reference proteome</keyword>
<dbReference type="Pfam" id="PF07715">
    <property type="entry name" value="Plug"/>
    <property type="match status" value="1"/>
</dbReference>
<dbReference type="SUPFAM" id="SSF56935">
    <property type="entry name" value="Porins"/>
    <property type="match status" value="1"/>
</dbReference>
<proteinExistence type="inferred from homology"/>
<dbReference type="Pfam" id="PF00593">
    <property type="entry name" value="TonB_dep_Rec_b-barrel"/>
    <property type="match status" value="1"/>
</dbReference>